<dbReference type="GO" id="GO:0005525">
    <property type="term" value="F:GTP binding"/>
    <property type="evidence" value="ECO:0007669"/>
    <property type="project" value="InterPro"/>
</dbReference>
<keyword evidence="2" id="KW-0547">Nucleotide-binding</keyword>
<evidence type="ECO:0000256" key="3">
    <source>
        <dbReference type="ARBA" id="ARBA00022840"/>
    </source>
</evidence>
<dbReference type="GO" id="GO:0005524">
    <property type="term" value="F:ATP binding"/>
    <property type="evidence" value="ECO:0007669"/>
    <property type="project" value="UniProtKB-KW"/>
</dbReference>
<feature type="domain" description="YchF C-terminal" evidence="4">
    <location>
        <begin position="274"/>
        <end position="356"/>
    </location>
</feature>
<evidence type="ECO:0000256" key="2">
    <source>
        <dbReference type="ARBA" id="ARBA00022741"/>
    </source>
</evidence>
<organism evidence="5">
    <name type="scientific">Solibacter usitatus (strain Ellin6076)</name>
    <dbReference type="NCBI Taxonomy" id="234267"/>
    <lineage>
        <taxon>Bacteria</taxon>
        <taxon>Pseudomonadati</taxon>
        <taxon>Acidobacteriota</taxon>
        <taxon>Terriglobia</taxon>
        <taxon>Bryobacterales</taxon>
        <taxon>Solibacteraceae</taxon>
        <taxon>Candidatus Solibacter</taxon>
    </lineage>
</organism>
<dbReference type="FunFam" id="3.10.20.30:FF:000001">
    <property type="entry name" value="Ribosome-binding ATPase YchF"/>
    <property type="match status" value="1"/>
</dbReference>
<dbReference type="InterPro" id="IPR012676">
    <property type="entry name" value="TGS-like"/>
</dbReference>
<dbReference type="GO" id="GO:0016887">
    <property type="term" value="F:ATP hydrolysis activity"/>
    <property type="evidence" value="ECO:0007669"/>
    <property type="project" value="InterPro"/>
</dbReference>
<proteinExistence type="predicted"/>
<keyword evidence="3" id="KW-0067">ATP-binding</keyword>
<gene>
    <name evidence="5" type="ordered locus">Acid_0691</name>
</gene>
<dbReference type="FunFam" id="1.10.150.300:FF:000001">
    <property type="entry name" value="Ribosome-binding ATPase YchF"/>
    <property type="match status" value="1"/>
</dbReference>
<dbReference type="Gene3D" id="3.10.20.30">
    <property type="match status" value="1"/>
</dbReference>
<dbReference type="eggNOG" id="COG0012">
    <property type="taxonomic scope" value="Bacteria"/>
</dbReference>
<dbReference type="InterPro" id="IPR023192">
    <property type="entry name" value="TGS-like_dom_sf"/>
</dbReference>
<dbReference type="GO" id="GO:0046872">
    <property type="term" value="F:metal ion binding"/>
    <property type="evidence" value="ECO:0007669"/>
    <property type="project" value="UniProtKB-KW"/>
</dbReference>
<dbReference type="InterPro" id="IPR012675">
    <property type="entry name" value="Beta-grasp_dom_sf"/>
</dbReference>
<dbReference type="Gene3D" id="1.10.150.300">
    <property type="entry name" value="TGS-like domain"/>
    <property type="match status" value="1"/>
</dbReference>
<dbReference type="NCBIfam" id="TIGR00092">
    <property type="entry name" value="redox-regulated ATPase YchF"/>
    <property type="match status" value="1"/>
</dbReference>
<keyword evidence="1" id="KW-0479">Metal-binding</keyword>
<dbReference type="EMBL" id="CP000473">
    <property type="protein sequence ID" value="ABJ81692.1"/>
    <property type="molecule type" value="Genomic_DNA"/>
</dbReference>
<accession>Q02B74</accession>
<name>Q02B74_SOLUE</name>
<dbReference type="AlphaFoldDB" id="Q02B74"/>
<dbReference type="PIRSF" id="PIRSF006641">
    <property type="entry name" value="CHP00092"/>
    <property type="match status" value="1"/>
</dbReference>
<dbReference type="SUPFAM" id="SSF52540">
    <property type="entry name" value="P-loop containing nucleoside triphosphate hydrolases"/>
    <property type="match status" value="1"/>
</dbReference>
<dbReference type="InterPro" id="IPR004396">
    <property type="entry name" value="ATPase_YchF/OLA1"/>
</dbReference>
<reference evidence="5" key="1">
    <citation type="submission" date="2006-10" db="EMBL/GenBank/DDBJ databases">
        <title>Complete sequence of Solibacter usitatus Ellin6076.</title>
        <authorList>
            <consortium name="US DOE Joint Genome Institute"/>
            <person name="Copeland A."/>
            <person name="Lucas S."/>
            <person name="Lapidus A."/>
            <person name="Barry K."/>
            <person name="Detter J.C."/>
            <person name="Glavina del Rio T."/>
            <person name="Hammon N."/>
            <person name="Israni S."/>
            <person name="Dalin E."/>
            <person name="Tice H."/>
            <person name="Pitluck S."/>
            <person name="Thompson L.S."/>
            <person name="Brettin T."/>
            <person name="Bruce D."/>
            <person name="Han C."/>
            <person name="Tapia R."/>
            <person name="Gilna P."/>
            <person name="Schmutz J."/>
            <person name="Larimer F."/>
            <person name="Land M."/>
            <person name="Hauser L."/>
            <person name="Kyrpides N."/>
            <person name="Mikhailova N."/>
            <person name="Janssen P.H."/>
            <person name="Kuske C.R."/>
            <person name="Richardson P."/>
        </authorList>
    </citation>
    <scope>NUCLEOTIDE SEQUENCE</scope>
    <source>
        <strain evidence="5">Ellin6076</strain>
    </source>
</reference>
<dbReference type="Gene3D" id="3.40.50.300">
    <property type="entry name" value="P-loop containing nucleotide triphosphate hydrolases"/>
    <property type="match status" value="1"/>
</dbReference>
<dbReference type="STRING" id="234267.Acid_0691"/>
<dbReference type="InterPro" id="IPR013029">
    <property type="entry name" value="YchF_C"/>
</dbReference>
<evidence type="ECO:0000259" key="4">
    <source>
        <dbReference type="Pfam" id="PF06071"/>
    </source>
</evidence>
<dbReference type="OrthoDB" id="9807318at2"/>
<dbReference type="Pfam" id="PF06071">
    <property type="entry name" value="YchF-GTPase_C"/>
    <property type="match status" value="1"/>
</dbReference>
<evidence type="ECO:0000313" key="5">
    <source>
        <dbReference type="EMBL" id="ABJ81692.1"/>
    </source>
</evidence>
<dbReference type="KEGG" id="sus:Acid_0691"/>
<dbReference type="PANTHER" id="PTHR23305">
    <property type="entry name" value="OBG GTPASE FAMILY"/>
    <property type="match status" value="1"/>
</dbReference>
<protein>
    <recommendedName>
        <fullName evidence="4">YchF C-terminal domain-containing protein</fullName>
    </recommendedName>
</protein>
<dbReference type="SUPFAM" id="SSF81271">
    <property type="entry name" value="TGS-like"/>
    <property type="match status" value="1"/>
</dbReference>
<dbReference type="PANTHER" id="PTHR23305:SF18">
    <property type="entry name" value="OBG-TYPE G DOMAIN-CONTAINING PROTEIN"/>
    <property type="match status" value="1"/>
</dbReference>
<dbReference type="FunCoup" id="Q02B74">
    <property type="interactions" value="618"/>
</dbReference>
<dbReference type="HOGENOM" id="CLU_018395_0_1_0"/>
<dbReference type="GO" id="GO:0005737">
    <property type="term" value="C:cytoplasm"/>
    <property type="evidence" value="ECO:0007669"/>
    <property type="project" value="TreeGrafter"/>
</dbReference>
<dbReference type="InterPro" id="IPR027417">
    <property type="entry name" value="P-loop_NTPase"/>
</dbReference>
<sequence length="357" mass="40029">MRTAIIGLPMTGKTSLFTILTGVAQETRIGSTAVRQGVAKVPDARLEALGRLFEPPKVTHATVEYVDMPSISKETLRDAGAMASMRNVDAFAHVLRLFASDTIPHEKGSVDPVRDMEDLETELILSDFAVVEKRLERLEKDRKKIKNPELDREYELLVKCTTLIENNQPLRQLELDIEDEKRIRGFQFLSQKPMLYVLNLGEEDASRLHEREEEYRNGPLAGRARTAVAAVCGKIEAELAELPREEQREYLASYGLSESGLERLISATYSLLGLMSFLTAGEDECRAWTIPMHSNAVKAAGAIHSDFEKKFIRAEVVNWQTLIDLGGYSGARDKGQLRLEGKEYIVKDGDVLVIRHS</sequence>
<dbReference type="InParanoid" id="Q02B74"/>
<evidence type="ECO:0000256" key="1">
    <source>
        <dbReference type="ARBA" id="ARBA00022723"/>
    </source>
</evidence>